<gene>
    <name evidence="1" type="ORF">EAS64_33900</name>
</gene>
<comment type="caution">
    <text evidence="1">The sequence shown here is derived from an EMBL/GenBank/DDBJ whole genome shotgun (WGS) entry which is preliminary data.</text>
</comment>
<dbReference type="RefSeq" id="WP_145859703.1">
    <property type="nucleotide sequence ID" value="NZ_RPFW01000007.1"/>
</dbReference>
<keyword evidence="2" id="KW-1185">Reference proteome</keyword>
<protein>
    <submittedName>
        <fullName evidence="1">Uncharacterized protein</fullName>
    </submittedName>
</protein>
<evidence type="ECO:0000313" key="1">
    <source>
        <dbReference type="EMBL" id="TVZ01275.1"/>
    </source>
</evidence>
<evidence type="ECO:0000313" key="2">
    <source>
        <dbReference type="Proteomes" id="UP000460272"/>
    </source>
</evidence>
<dbReference type="AlphaFoldDB" id="A0A6P2BSZ6"/>
<dbReference type="EMBL" id="RPFW01000007">
    <property type="protein sequence ID" value="TVZ01275.1"/>
    <property type="molecule type" value="Genomic_DNA"/>
</dbReference>
<sequence length="167" mass="18580">MVTVSLVVDDADWGGALDNWLVLAHLEGVNANLEGAKLIQRKTRSLLSRYHHRPLSSTPSPIGEPPAMISGRLAASVMAEQDGDDAVVGPTEWASSTNGPYGRFLELGGVHKGDMWWWEDGYWHNAQELEKLPRPFLKPATDDAIKSGELTEIYWRRWLIAQQMATS</sequence>
<name>A0A6P2BSZ6_9ACTN</name>
<accession>A0A6P2BSZ6</accession>
<proteinExistence type="predicted"/>
<reference evidence="1 2" key="1">
    <citation type="submission" date="2018-11" db="EMBL/GenBank/DDBJ databases">
        <title>Trebonia kvetii gen.nov., sp.nov., a novel acidophilic actinobacterium, and proposal of the new actinobacterial family Treboniaceae fam. nov.</title>
        <authorList>
            <person name="Rapoport D."/>
            <person name="Sagova-Mareckova M."/>
            <person name="Sedlacek I."/>
            <person name="Provaznik J."/>
            <person name="Kralova S."/>
            <person name="Pavlinic D."/>
            <person name="Benes V."/>
            <person name="Kopecky J."/>
        </authorList>
    </citation>
    <scope>NUCLEOTIDE SEQUENCE [LARGE SCALE GENOMIC DNA]</scope>
    <source>
        <strain evidence="1 2">15Tr583</strain>
    </source>
</reference>
<dbReference type="Proteomes" id="UP000460272">
    <property type="component" value="Unassembled WGS sequence"/>
</dbReference>
<organism evidence="1 2">
    <name type="scientific">Trebonia kvetii</name>
    <dbReference type="NCBI Taxonomy" id="2480626"/>
    <lineage>
        <taxon>Bacteria</taxon>
        <taxon>Bacillati</taxon>
        <taxon>Actinomycetota</taxon>
        <taxon>Actinomycetes</taxon>
        <taxon>Streptosporangiales</taxon>
        <taxon>Treboniaceae</taxon>
        <taxon>Trebonia</taxon>
    </lineage>
</organism>